<dbReference type="PATRIC" id="fig|937777.3.peg.416"/>
<gene>
    <name evidence="2" type="ordered locus">Deipe_0406</name>
</gene>
<keyword evidence="3" id="KW-1185">Reference proteome</keyword>
<evidence type="ECO:0000313" key="3">
    <source>
        <dbReference type="Proteomes" id="UP000010467"/>
    </source>
</evidence>
<proteinExistence type="predicted"/>
<evidence type="ECO:0000256" key="1">
    <source>
        <dbReference type="SAM" id="SignalP"/>
    </source>
</evidence>
<dbReference type="OrthoDB" id="70639at2"/>
<evidence type="ECO:0008006" key="4">
    <source>
        <dbReference type="Google" id="ProtNLM"/>
    </source>
</evidence>
<dbReference type="EMBL" id="CP003382">
    <property type="protein sequence ID" value="AFZ66006.1"/>
    <property type="molecule type" value="Genomic_DNA"/>
</dbReference>
<feature type="signal peptide" evidence="1">
    <location>
        <begin position="1"/>
        <end position="23"/>
    </location>
</feature>
<sequence>MRKVKRCGLTLISALFLAGQAQATDMWASANLTLFGYGASGGVRLFSLAGGTTVAIEGGWHRPYRTTANEFSLGAMARNVRITDTNLNAYLGGGVAFEGLFRNPRPYVEVGLHFPVVGAFALRGGLRSYPMTNHLNAGLGAEWHYRY</sequence>
<dbReference type="STRING" id="937777.Deipe_0406"/>
<reference evidence="3" key="1">
    <citation type="submission" date="2012-03" db="EMBL/GenBank/DDBJ databases">
        <title>Complete sequence of chromosome of Deinococcus peraridilitoris DSM 19664.</title>
        <authorList>
            <person name="Lucas S."/>
            <person name="Copeland A."/>
            <person name="Lapidus A."/>
            <person name="Glavina del Rio T."/>
            <person name="Dalin E."/>
            <person name="Tice H."/>
            <person name="Bruce D."/>
            <person name="Goodwin L."/>
            <person name="Pitluck S."/>
            <person name="Peters L."/>
            <person name="Mikhailova N."/>
            <person name="Lu M."/>
            <person name="Kyrpides N."/>
            <person name="Mavromatis K."/>
            <person name="Ivanova N."/>
            <person name="Brettin T."/>
            <person name="Detter J.C."/>
            <person name="Han C."/>
            <person name="Larimer F."/>
            <person name="Land M."/>
            <person name="Hauser L."/>
            <person name="Markowitz V."/>
            <person name="Cheng J.-F."/>
            <person name="Hugenholtz P."/>
            <person name="Woyke T."/>
            <person name="Wu D."/>
            <person name="Pukall R."/>
            <person name="Steenblock K."/>
            <person name="Brambilla E."/>
            <person name="Klenk H.-P."/>
            <person name="Eisen J.A."/>
        </authorList>
    </citation>
    <scope>NUCLEOTIDE SEQUENCE [LARGE SCALE GENOMIC DNA]</scope>
    <source>
        <strain evidence="3">DSM 19664 / LMG 22246 / CIP 109416 / KR-200</strain>
    </source>
</reference>
<organism evidence="2 3">
    <name type="scientific">Deinococcus peraridilitoris (strain DSM 19664 / LMG 22246 / CIP 109416 / KR-200)</name>
    <dbReference type="NCBI Taxonomy" id="937777"/>
    <lineage>
        <taxon>Bacteria</taxon>
        <taxon>Thermotogati</taxon>
        <taxon>Deinococcota</taxon>
        <taxon>Deinococci</taxon>
        <taxon>Deinococcales</taxon>
        <taxon>Deinococcaceae</taxon>
        <taxon>Deinococcus</taxon>
    </lineage>
</organism>
<dbReference type="Proteomes" id="UP000010467">
    <property type="component" value="Chromosome"/>
</dbReference>
<dbReference type="KEGG" id="dpd:Deipe_0406"/>
<protein>
    <recommendedName>
        <fullName evidence="4">Outer membrane protein beta-barrel domain-containing protein</fullName>
    </recommendedName>
</protein>
<dbReference type="AlphaFoldDB" id="K9ZWP9"/>
<dbReference type="RefSeq" id="WP_015234317.1">
    <property type="nucleotide sequence ID" value="NC_019793.1"/>
</dbReference>
<feature type="chain" id="PRO_5003938959" description="Outer membrane protein beta-barrel domain-containing protein" evidence="1">
    <location>
        <begin position="24"/>
        <end position="147"/>
    </location>
</feature>
<name>K9ZWP9_DEIPD</name>
<accession>K9ZWP9</accession>
<keyword evidence="1" id="KW-0732">Signal</keyword>
<dbReference type="HOGENOM" id="CLU_1765019_0_0_0"/>
<evidence type="ECO:0000313" key="2">
    <source>
        <dbReference type="EMBL" id="AFZ66006.1"/>
    </source>
</evidence>